<dbReference type="InterPro" id="IPR029759">
    <property type="entry name" value="GPX_AS"/>
</dbReference>
<sequence length="195" mass="21860">MFKLLLSTLLLANLLLSAPLAAKPQESPLPPSGIKHSSDCAPFLRYTIRRLHSQVRLDLCELTAGKPLLIVNTASHCGFTPQFEGLEAIYKKYQSKGLVVLGFPSDDFFQEEDEEKDTAKVCFVNYGVTFPMLKTINVRGSDAHPIFKHLADKTTSPKWNFYKYLVSRDGKAIRHFNSRVTPDDAEFIQAIEAAL</sequence>
<evidence type="ECO:0000256" key="1">
    <source>
        <dbReference type="ARBA" id="ARBA00006926"/>
    </source>
</evidence>
<dbReference type="Proteomes" id="UP000032352">
    <property type="component" value="Chromosome"/>
</dbReference>
<comment type="similarity">
    <text evidence="1 5">Belongs to the glutathione peroxidase family.</text>
</comment>
<gene>
    <name evidence="8" type="ORF">SG34_002440</name>
</gene>
<reference evidence="8 9" key="2">
    <citation type="journal article" date="2022" name="Mar. Drugs">
        <title>Bioassay-Guided Fractionation Leads to the Detection of Cholic Acid Generated by the Rare Thalassomonas sp.</title>
        <authorList>
            <person name="Pheiffer F."/>
            <person name="Schneider Y.K."/>
            <person name="Hansen E.H."/>
            <person name="Andersen J.H."/>
            <person name="Isaksson J."/>
            <person name="Busche T."/>
            <person name="R C."/>
            <person name="Kalinowski J."/>
            <person name="Zyl L.V."/>
            <person name="Trindade M."/>
        </authorList>
    </citation>
    <scope>NUCLEOTIDE SEQUENCE [LARGE SCALE GENOMIC DNA]</scope>
    <source>
        <strain evidence="8 9">XOM25</strain>
    </source>
</reference>
<dbReference type="Gene3D" id="3.40.30.10">
    <property type="entry name" value="Glutaredoxin"/>
    <property type="match status" value="1"/>
</dbReference>
<evidence type="ECO:0000256" key="4">
    <source>
        <dbReference type="PIRSR" id="PIRSR000303-1"/>
    </source>
</evidence>
<evidence type="ECO:0000256" key="3">
    <source>
        <dbReference type="ARBA" id="ARBA00023002"/>
    </source>
</evidence>
<accession>A0AAE9Z396</accession>
<dbReference type="PIRSF" id="PIRSF000303">
    <property type="entry name" value="Glutathion_perox"/>
    <property type="match status" value="1"/>
</dbReference>
<dbReference type="InterPro" id="IPR013766">
    <property type="entry name" value="Thioredoxin_domain"/>
</dbReference>
<dbReference type="PANTHER" id="PTHR11592:SF44">
    <property type="entry name" value="GLUTATHIONE PEROXIDASE"/>
    <property type="match status" value="1"/>
</dbReference>
<evidence type="ECO:0000313" key="8">
    <source>
        <dbReference type="EMBL" id="WDE05815.1"/>
    </source>
</evidence>
<dbReference type="RefSeq" id="WP_084723679.1">
    <property type="nucleotide sequence ID" value="NZ_CP059733.1"/>
</dbReference>
<proteinExistence type="inferred from homology"/>
<dbReference type="Pfam" id="PF00255">
    <property type="entry name" value="GSHPx"/>
    <property type="match status" value="1"/>
</dbReference>
<dbReference type="PROSITE" id="PS51355">
    <property type="entry name" value="GLUTATHIONE_PEROXID_3"/>
    <property type="match status" value="1"/>
</dbReference>
<feature type="signal peptide" evidence="6">
    <location>
        <begin position="1"/>
        <end position="22"/>
    </location>
</feature>
<protein>
    <recommendedName>
        <fullName evidence="5">Glutathione peroxidase</fullName>
    </recommendedName>
</protein>
<dbReference type="PROSITE" id="PS00460">
    <property type="entry name" value="GLUTATHIONE_PEROXID_1"/>
    <property type="match status" value="1"/>
</dbReference>
<dbReference type="CDD" id="cd00340">
    <property type="entry name" value="GSH_Peroxidase"/>
    <property type="match status" value="1"/>
</dbReference>
<keyword evidence="6" id="KW-0732">Signal</keyword>
<feature type="domain" description="Thioredoxin" evidence="7">
    <location>
        <begin position="18"/>
        <end position="195"/>
    </location>
</feature>
<keyword evidence="9" id="KW-1185">Reference proteome</keyword>
<keyword evidence="3 5" id="KW-0560">Oxidoreductase</keyword>
<dbReference type="InterPro" id="IPR036249">
    <property type="entry name" value="Thioredoxin-like_sf"/>
</dbReference>
<evidence type="ECO:0000256" key="6">
    <source>
        <dbReference type="SAM" id="SignalP"/>
    </source>
</evidence>
<feature type="chain" id="PRO_5042074660" description="Glutathione peroxidase" evidence="6">
    <location>
        <begin position="23"/>
        <end position="195"/>
    </location>
</feature>
<keyword evidence="2 5" id="KW-0575">Peroxidase</keyword>
<feature type="active site" evidence="4">
    <location>
        <position position="77"/>
    </location>
</feature>
<dbReference type="PANTHER" id="PTHR11592">
    <property type="entry name" value="GLUTATHIONE PEROXIDASE"/>
    <property type="match status" value="1"/>
</dbReference>
<dbReference type="GO" id="GO:0034599">
    <property type="term" value="P:cellular response to oxidative stress"/>
    <property type="evidence" value="ECO:0007669"/>
    <property type="project" value="TreeGrafter"/>
</dbReference>
<dbReference type="KEGG" id="tvd:SG34_002440"/>
<dbReference type="SUPFAM" id="SSF52833">
    <property type="entry name" value="Thioredoxin-like"/>
    <property type="match status" value="1"/>
</dbReference>
<evidence type="ECO:0000259" key="7">
    <source>
        <dbReference type="PROSITE" id="PS51352"/>
    </source>
</evidence>
<reference evidence="8 9" key="1">
    <citation type="journal article" date="2015" name="Genome Announc.">
        <title>Draft Genome Sequences of Marine Isolates of Thalassomonas viridans and Thalassomonas actiniarum.</title>
        <authorList>
            <person name="Olonade I."/>
            <person name="van Zyl L.J."/>
            <person name="Trindade M."/>
        </authorList>
    </citation>
    <scope>NUCLEOTIDE SEQUENCE [LARGE SCALE GENOMIC DNA]</scope>
    <source>
        <strain evidence="8 9">XOM25</strain>
    </source>
</reference>
<name>A0AAE9Z396_9GAMM</name>
<dbReference type="AlphaFoldDB" id="A0AAE9Z396"/>
<evidence type="ECO:0000313" key="9">
    <source>
        <dbReference type="Proteomes" id="UP000032352"/>
    </source>
</evidence>
<dbReference type="EMBL" id="CP059733">
    <property type="protein sequence ID" value="WDE05815.1"/>
    <property type="molecule type" value="Genomic_DNA"/>
</dbReference>
<evidence type="ECO:0000256" key="5">
    <source>
        <dbReference type="RuleBase" id="RU000499"/>
    </source>
</evidence>
<dbReference type="PROSITE" id="PS51352">
    <property type="entry name" value="THIOREDOXIN_2"/>
    <property type="match status" value="1"/>
</dbReference>
<evidence type="ECO:0000256" key="2">
    <source>
        <dbReference type="ARBA" id="ARBA00022559"/>
    </source>
</evidence>
<dbReference type="InterPro" id="IPR000889">
    <property type="entry name" value="Glutathione_peroxidase"/>
</dbReference>
<organism evidence="8 9">
    <name type="scientific">Thalassomonas viridans</name>
    <dbReference type="NCBI Taxonomy" id="137584"/>
    <lineage>
        <taxon>Bacteria</taxon>
        <taxon>Pseudomonadati</taxon>
        <taxon>Pseudomonadota</taxon>
        <taxon>Gammaproteobacteria</taxon>
        <taxon>Alteromonadales</taxon>
        <taxon>Colwelliaceae</taxon>
        <taxon>Thalassomonas</taxon>
    </lineage>
</organism>
<dbReference type="PRINTS" id="PR01011">
    <property type="entry name" value="GLUTPROXDASE"/>
</dbReference>
<dbReference type="GO" id="GO:0004601">
    <property type="term" value="F:peroxidase activity"/>
    <property type="evidence" value="ECO:0007669"/>
    <property type="project" value="UniProtKB-KW"/>
</dbReference>